<evidence type="ECO:0000313" key="1">
    <source>
        <dbReference type="EMBL" id="TCM70911.1"/>
    </source>
</evidence>
<dbReference type="Proteomes" id="UP000294963">
    <property type="component" value="Unassembled WGS sequence"/>
</dbReference>
<keyword evidence="2" id="KW-1185">Reference proteome</keyword>
<dbReference type="EMBL" id="SLVJ01000001">
    <property type="protein sequence ID" value="TCM70911.1"/>
    <property type="molecule type" value="Genomic_DNA"/>
</dbReference>
<protein>
    <submittedName>
        <fullName evidence="1">Uncharacterized protein</fullName>
    </submittedName>
</protein>
<dbReference type="AlphaFoldDB" id="A0A4R1Y5F3"/>
<comment type="caution">
    <text evidence="1">The sequence shown here is derived from an EMBL/GenBank/DDBJ whole genome shotgun (WGS) entry which is preliminary data.</text>
</comment>
<evidence type="ECO:0000313" key="2">
    <source>
        <dbReference type="Proteomes" id="UP000294963"/>
    </source>
</evidence>
<reference evidence="1 2" key="1">
    <citation type="submission" date="2019-03" db="EMBL/GenBank/DDBJ databases">
        <title>Genomic analyses of the natural microbiome of Caenorhabditis elegans.</title>
        <authorList>
            <person name="Samuel B."/>
        </authorList>
    </citation>
    <scope>NUCLEOTIDE SEQUENCE [LARGE SCALE GENOMIC DNA]</scope>
    <source>
        <strain evidence="1 2">JUb89</strain>
    </source>
</reference>
<gene>
    <name evidence="1" type="ORF">EC844_101185</name>
</gene>
<organism evidence="1 2">
    <name type="scientific">Acinetobacter calcoaceticus</name>
    <dbReference type="NCBI Taxonomy" id="471"/>
    <lineage>
        <taxon>Bacteria</taxon>
        <taxon>Pseudomonadati</taxon>
        <taxon>Pseudomonadota</taxon>
        <taxon>Gammaproteobacteria</taxon>
        <taxon>Moraxellales</taxon>
        <taxon>Moraxellaceae</taxon>
        <taxon>Acinetobacter</taxon>
        <taxon>Acinetobacter calcoaceticus/baumannii complex</taxon>
    </lineage>
</organism>
<dbReference type="OrthoDB" id="6680817at2"/>
<accession>A0A4R1Y5F3</accession>
<name>A0A4R1Y5F3_ACICA</name>
<proteinExistence type="predicted"/>
<sequence>MTDQNYMTDVNDPVSEIIIDKYYVVIGVEANKPEAYRVEKITFSKKTAKHQYLDGRDFDWGHAFFYVVKNDEVFCFFSFGPSAGKWKANNLIGKASTCQYPIGEVAQLFIINIEQDVATKIKMDVDRVYKKSNNTLYNEKTSQWEEFKSLDQKYRPATNETCAREAEQILKKHLKERVPSGLGYVKWKNISKKAVNPYAWHEHLVDSELKQYTYPEYPDIGKGNEFLAAYQKANPQGELIRTYTYYLRTDHANRVLSEPMDPIFDTNVESDWVLYEGDVDPLKAYEYF</sequence>